<evidence type="ECO:0000256" key="6">
    <source>
        <dbReference type="SAM" id="MobiDB-lite"/>
    </source>
</evidence>
<dbReference type="Proteomes" id="UP000530660">
    <property type="component" value="Unassembled WGS sequence"/>
</dbReference>
<keyword evidence="9" id="KW-1185">Reference proteome</keyword>
<feature type="transmembrane region" description="Helical" evidence="7">
    <location>
        <begin position="211"/>
        <end position="229"/>
    </location>
</feature>
<feature type="region of interest" description="Disordered" evidence="6">
    <location>
        <begin position="305"/>
        <end position="330"/>
    </location>
</feature>
<feature type="transmembrane region" description="Helical" evidence="7">
    <location>
        <begin position="235"/>
        <end position="252"/>
    </location>
</feature>
<feature type="transmembrane region" description="Helical" evidence="7">
    <location>
        <begin position="140"/>
        <end position="157"/>
    </location>
</feature>
<protein>
    <submittedName>
        <fullName evidence="8">Retention in endoplasmic reticulum protein 1</fullName>
    </submittedName>
</protein>
<evidence type="ECO:0000256" key="5">
    <source>
        <dbReference type="ARBA" id="ARBA00023136"/>
    </source>
</evidence>
<dbReference type="OrthoDB" id="448250at2759"/>
<proteinExistence type="inferred from homology"/>
<dbReference type="InterPro" id="IPR004932">
    <property type="entry name" value="Rer1"/>
</dbReference>
<dbReference type="PANTHER" id="PTHR10743">
    <property type="entry name" value="PROTEIN RER1"/>
    <property type="match status" value="1"/>
</dbReference>
<comment type="similarity">
    <text evidence="2">Belongs to the RER1 family.</text>
</comment>
<name>A0A7J7IIF8_9RHOD</name>
<keyword evidence="3 7" id="KW-0812">Transmembrane</keyword>
<evidence type="ECO:0000256" key="7">
    <source>
        <dbReference type="SAM" id="Phobius"/>
    </source>
</evidence>
<dbReference type="AlphaFoldDB" id="A0A7J7IIF8"/>
<reference evidence="8 9" key="1">
    <citation type="journal article" date="2020" name="J. Phycol.">
        <title>Comparative genome analysis reveals Cyanidiococcus gen. nov., a new extremophilic red algal genus sister to Cyanidioschyzon (Cyanidioschyzonaceae, Rhodophyta).</title>
        <authorList>
            <person name="Liu S.-L."/>
            <person name="Chiang Y.-R."/>
            <person name="Yoon H.S."/>
            <person name="Fu H.-Y."/>
        </authorList>
    </citation>
    <scope>NUCLEOTIDE SEQUENCE [LARGE SCALE GENOMIC DNA]</scope>
    <source>
        <strain evidence="8 9">THAL066</strain>
    </source>
</reference>
<keyword evidence="4 7" id="KW-1133">Transmembrane helix</keyword>
<accession>A0A7J7IIF8</accession>
<dbReference type="GO" id="GO:0000139">
    <property type="term" value="C:Golgi membrane"/>
    <property type="evidence" value="ECO:0007669"/>
    <property type="project" value="TreeGrafter"/>
</dbReference>
<evidence type="ECO:0000313" key="9">
    <source>
        <dbReference type="Proteomes" id="UP000530660"/>
    </source>
</evidence>
<dbReference type="GO" id="GO:0005783">
    <property type="term" value="C:endoplasmic reticulum"/>
    <property type="evidence" value="ECO:0007669"/>
    <property type="project" value="GOC"/>
</dbReference>
<dbReference type="GO" id="GO:0006621">
    <property type="term" value="P:protein retention in ER lumen"/>
    <property type="evidence" value="ECO:0007669"/>
    <property type="project" value="TreeGrafter"/>
</dbReference>
<evidence type="ECO:0000313" key="8">
    <source>
        <dbReference type="EMBL" id="KAF6002287.1"/>
    </source>
</evidence>
<dbReference type="EMBL" id="VWRR01000011">
    <property type="protein sequence ID" value="KAF6002287.1"/>
    <property type="molecule type" value="Genomic_DNA"/>
</dbReference>
<comment type="subcellular location">
    <subcellularLocation>
        <location evidence="1">Membrane</location>
        <topology evidence="1">Multi-pass membrane protein</topology>
    </subcellularLocation>
</comment>
<evidence type="ECO:0000256" key="3">
    <source>
        <dbReference type="ARBA" id="ARBA00022692"/>
    </source>
</evidence>
<keyword evidence="5 7" id="KW-0472">Membrane</keyword>
<evidence type="ECO:0000256" key="4">
    <source>
        <dbReference type="ARBA" id="ARBA00022989"/>
    </source>
</evidence>
<gene>
    <name evidence="8" type="primary">RER1</name>
    <name evidence="8" type="ORF">F1559_003896</name>
</gene>
<dbReference type="PANTHER" id="PTHR10743:SF0">
    <property type="entry name" value="PROTEIN RER1"/>
    <property type="match status" value="1"/>
</dbReference>
<evidence type="ECO:0000256" key="2">
    <source>
        <dbReference type="ARBA" id="ARBA00006070"/>
    </source>
</evidence>
<dbReference type="GO" id="GO:0006890">
    <property type="term" value="P:retrograde vesicle-mediated transport, Golgi to endoplasmic reticulum"/>
    <property type="evidence" value="ECO:0007669"/>
    <property type="project" value="TreeGrafter"/>
</dbReference>
<comment type="caution">
    <text evidence="8">The sequence shown here is derived from an EMBL/GenBank/DDBJ whole genome shotgun (WGS) entry which is preliminary data.</text>
</comment>
<sequence>MNSNQGATGAGGAFRPYGGVNWGAAGPAAAQGYVEHPVALAPATEQIITSTSPSVATSTIGGYGVSAPPMSTLPTHPSLFATDWFASVRYYSSRYSYQWRRRLQYMLDLSVPHTLPRWLTLWMLAALFAFRVYWTRGFYVVAYALAIYNLNLLLGFLQPRDVAEIQEDERIALPTRRRTSGSTGSPTSAGYPNGADTEYRPFVRRLPEFQFWWQSLKSVIISLVATMFPMLDMPVYWPVLLLYFLVLLSITMKRQIEHMRLYGYVPFSWGKQRYGGRGRRLLRLWDGLQFFWLYLTGREQTRSRRRSTGGRIVTSERHPPATTAGVSIHK</sequence>
<dbReference type="Pfam" id="PF03248">
    <property type="entry name" value="Rer1"/>
    <property type="match status" value="1"/>
</dbReference>
<evidence type="ECO:0000256" key="1">
    <source>
        <dbReference type="ARBA" id="ARBA00004141"/>
    </source>
</evidence>
<organism evidence="8 9">
    <name type="scientific">Cyanidiococcus yangmingshanensis</name>
    <dbReference type="NCBI Taxonomy" id="2690220"/>
    <lineage>
        <taxon>Eukaryota</taxon>
        <taxon>Rhodophyta</taxon>
        <taxon>Bangiophyceae</taxon>
        <taxon>Cyanidiales</taxon>
        <taxon>Cyanidiaceae</taxon>
        <taxon>Cyanidiococcus</taxon>
    </lineage>
</organism>